<reference evidence="1" key="1">
    <citation type="submission" date="2019-12" db="EMBL/GenBank/DDBJ databases">
        <authorList>
            <person name="Scholz U."/>
            <person name="Mascher M."/>
            <person name="Fiebig A."/>
        </authorList>
    </citation>
    <scope>NUCLEOTIDE SEQUENCE</scope>
</reference>
<dbReference type="EMBL" id="LR746268">
    <property type="protein sequence ID" value="CAA7396828.1"/>
    <property type="molecule type" value="Genomic_DNA"/>
</dbReference>
<proteinExistence type="predicted"/>
<dbReference type="Proteomes" id="UP000663760">
    <property type="component" value="Chromosome 5"/>
</dbReference>
<organism evidence="1">
    <name type="scientific">Spirodela intermedia</name>
    <name type="common">Intermediate duckweed</name>
    <dbReference type="NCBI Taxonomy" id="51605"/>
    <lineage>
        <taxon>Eukaryota</taxon>
        <taxon>Viridiplantae</taxon>
        <taxon>Streptophyta</taxon>
        <taxon>Embryophyta</taxon>
        <taxon>Tracheophyta</taxon>
        <taxon>Spermatophyta</taxon>
        <taxon>Magnoliopsida</taxon>
        <taxon>Liliopsida</taxon>
        <taxon>Araceae</taxon>
        <taxon>Lemnoideae</taxon>
        <taxon>Spirodela</taxon>
    </lineage>
</organism>
<evidence type="ECO:0000313" key="1">
    <source>
        <dbReference type="EMBL" id="CAA2620727.1"/>
    </source>
</evidence>
<evidence type="ECO:0000313" key="3">
    <source>
        <dbReference type="Proteomes" id="UP000663760"/>
    </source>
</evidence>
<dbReference type="AlphaFoldDB" id="A0A7I8ISH9"/>
<evidence type="ECO:0000313" key="2">
    <source>
        <dbReference type="EMBL" id="CAA7396828.1"/>
    </source>
</evidence>
<name>A0A7I8ISH9_SPIIN</name>
<sequence length="16" mass="1984">MDKEDKLHYFMKGLQT</sequence>
<dbReference type="EMBL" id="LR743592">
    <property type="protein sequence ID" value="CAA2620727.1"/>
    <property type="molecule type" value="Genomic_DNA"/>
</dbReference>
<protein>
    <submittedName>
        <fullName evidence="1">Uncharacterized protein</fullName>
    </submittedName>
</protein>
<gene>
    <name evidence="1" type="ORF">SI7747_05006896</name>
    <name evidence="2" type="ORF">SI8410_05007491</name>
</gene>
<keyword evidence="3" id="KW-1185">Reference proteome</keyword>
<accession>A0A7I8ISH9</accession>